<reference evidence="1 2" key="1">
    <citation type="journal article" date="2015" name="Environ. Microbiol.">
        <title>Genome analyses suggest the presence of polyploidy and recent human-driven expansions in eight global populations of the honeybee pathogen Nosema ceranae.</title>
        <authorList>
            <person name="Pelin A."/>
            <person name="Selman M."/>
            <person name="Aris-Brosou S."/>
            <person name="Farinelli L."/>
            <person name="Corradi N."/>
        </authorList>
    </citation>
    <scope>NUCLEOTIDE SEQUENCE [LARGE SCALE GENOMIC DNA]</scope>
    <source>
        <strain evidence="1 2">PA08 1199</strain>
    </source>
</reference>
<protein>
    <submittedName>
        <fullName evidence="1">Uncharacterized protein</fullName>
    </submittedName>
</protein>
<dbReference type="GeneID" id="36320979"/>
<name>A0A0F9Z9S3_9MICR</name>
<evidence type="ECO:0000313" key="1">
    <source>
        <dbReference type="EMBL" id="KKO74569.1"/>
    </source>
</evidence>
<dbReference type="EMBL" id="JPQZ01000059">
    <property type="protein sequence ID" value="KKO74569.1"/>
    <property type="molecule type" value="Genomic_DNA"/>
</dbReference>
<sequence>MDFDTNIEIIDKSEISIYNLKSCIDDYLENNNINSIHKIFFDELIDYINEHIK</sequence>
<comment type="caution">
    <text evidence="1">The sequence shown here is derived from an EMBL/GenBank/DDBJ whole genome shotgun (WGS) entry which is preliminary data.</text>
</comment>
<dbReference type="Proteomes" id="UP000034350">
    <property type="component" value="Unassembled WGS sequence"/>
</dbReference>
<dbReference type="RefSeq" id="XP_024330311.1">
    <property type="nucleotide sequence ID" value="XM_024476031.1"/>
</dbReference>
<accession>A0A0F9Z9S3</accession>
<proteinExistence type="predicted"/>
<keyword evidence="2" id="KW-1185">Reference proteome</keyword>
<dbReference type="AlphaFoldDB" id="A0A0F9Z9S3"/>
<organism evidence="1 2">
    <name type="scientific">Vairimorpha ceranae</name>
    <dbReference type="NCBI Taxonomy" id="40302"/>
    <lineage>
        <taxon>Eukaryota</taxon>
        <taxon>Fungi</taxon>
        <taxon>Fungi incertae sedis</taxon>
        <taxon>Microsporidia</taxon>
        <taxon>Nosematidae</taxon>
        <taxon>Vairimorpha</taxon>
    </lineage>
</organism>
<gene>
    <name evidence="1" type="ORF">AAJ76_5900010644</name>
</gene>
<dbReference type="VEuPathDB" id="MicrosporidiaDB:AAJ76_5900010644"/>
<evidence type="ECO:0000313" key="2">
    <source>
        <dbReference type="Proteomes" id="UP000034350"/>
    </source>
</evidence>